<feature type="domain" description="TRAP C4-dicarboxylate transport system permease DctM subunit" evidence="2">
    <location>
        <begin position="5"/>
        <end position="171"/>
    </location>
</feature>
<feature type="transmembrane region" description="Helical" evidence="1">
    <location>
        <begin position="144"/>
        <end position="161"/>
    </location>
</feature>
<feature type="transmembrane region" description="Helical" evidence="1">
    <location>
        <begin position="96"/>
        <end position="116"/>
    </location>
</feature>
<evidence type="ECO:0000256" key="1">
    <source>
        <dbReference type="SAM" id="Phobius"/>
    </source>
</evidence>
<evidence type="ECO:0000313" key="4">
    <source>
        <dbReference type="Proteomes" id="UP001596002"/>
    </source>
</evidence>
<dbReference type="Pfam" id="PF06808">
    <property type="entry name" value="DctM"/>
    <property type="match status" value="1"/>
</dbReference>
<sequence>MFKKETRMSFRQILKSLEDGAKGAVAVAVACAVVGFVVGTASLTSLGLTFGSAILDMSGNNVLLALFLTMITSIIVGTGVPTTATYIIVATVSEPVLVKMGLPPLVAHMFVFYYGALADVTPPTALSAYTASAIAKCDPQKGTWQAWRLALVGFLVPYYFAQRPEMMLIVVKASYLQIG</sequence>
<gene>
    <name evidence="3" type="ORF">ACFO8Q_03705</name>
</gene>
<keyword evidence="4" id="KW-1185">Reference proteome</keyword>
<dbReference type="PANTHER" id="PTHR43849:SF2">
    <property type="entry name" value="BLL3936 PROTEIN"/>
    <property type="match status" value="1"/>
</dbReference>
<keyword evidence="1" id="KW-1133">Transmembrane helix</keyword>
<evidence type="ECO:0000313" key="3">
    <source>
        <dbReference type="EMBL" id="MFC4766489.1"/>
    </source>
</evidence>
<dbReference type="Proteomes" id="UP001596002">
    <property type="component" value="Unassembled WGS sequence"/>
</dbReference>
<organism evidence="3 4">
    <name type="scientific">Effusibacillus consociatus</name>
    <dbReference type="NCBI Taxonomy" id="1117041"/>
    <lineage>
        <taxon>Bacteria</taxon>
        <taxon>Bacillati</taxon>
        <taxon>Bacillota</taxon>
        <taxon>Bacilli</taxon>
        <taxon>Bacillales</taxon>
        <taxon>Alicyclobacillaceae</taxon>
        <taxon>Effusibacillus</taxon>
    </lineage>
</organism>
<dbReference type="RefSeq" id="WP_380024379.1">
    <property type="nucleotide sequence ID" value="NZ_JBHSHC010000022.1"/>
</dbReference>
<evidence type="ECO:0000259" key="2">
    <source>
        <dbReference type="Pfam" id="PF06808"/>
    </source>
</evidence>
<feature type="transmembrane region" description="Helical" evidence="1">
    <location>
        <begin position="63"/>
        <end position="89"/>
    </location>
</feature>
<dbReference type="PANTHER" id="PTHR43849">
    <property type="entry name" value="BLL3936 PROTEIN"/>
    <property type="match status" value="1"/>
</dbReference>
<feature type="transmembrane region" description="Helical" evidence="1">
    <location>
        <begin position="21"/>
        <end position="43"/>
    </location>
</feature>
<dbReference type="EMBL" id="JBHSHC010000022">
    <property type="protein sequence ID" value="MFC4766489.1"/>
    <property type="molecule type" value="Genomic_DNA"/>
</dbReference>
<keyword evidence="1" id="KW-0472">Membrane</keyword>
<dbReference type="InterPro" id="IPR010656">
    <property type="entry name" value="DctM"/>
</dbReference>
<comment type="caution">
    <text evidence="3">The sequence shown here is derived from an EMBL/GenBank/DDBJ whole genome shotgun (WGS) entry which is preliminary data.</text>
</comment>
<accession>A0ABV9PWM5</accession>
<protein>
    <submittedName>
        <fullName evidence="3">TRAP transporter large permease subunit</fullName>
    </submittedName>
</protein>
<reference evidence="4" key="1">
    <citation type="journal article" date="2019" name="Int. J. Syst. Evol. Microbiol.">
        <title>The Global Catalogue of Microorganisms (GCM) 10K type strain sequencing project: providing services to taxonomists for standard genome sequencing and annotation.</title>
        <authorList>
            <consortium name="The Broad Institute Genomics Platform"/>
            <consortium name="The Broad Institute Genome Sequencing Center for Infectious Disease"/>
            <person name="Wu L."/>
            <person name="Ma J."/>
        </authorList>
    </citation>
    <scope>NUCLEOTIDE SEQUENCE [LARGE SCALE GENOMIC DNA]</scope>
    <source>
        <strain evidence="4">WYCCWR 12678</strain>
    </source>
</reference>
<proteinExistence type="predicted"/>
<name>A0ABV9PWM5_9BACL</name>
<keyword evidence="1" id="KW-0812">Transmembrane</keyword>